<keyword evidence="2" id="KW-1003">Cell membrane</keyword>
<keyword evidence="3 6" id="KW-0812">Transmembrane</keyword>
<evidence type="ECO:0000256" key="3">
    <source>
        <dbReference type="ARBA" id="ARBA00022692"/>
    </source>
</evidence>
<dbReference type="EMBL" id="JAKOOW010000014">
    <property type="protein sequence ID" value="MCG6503621.1"/>
    <property type="molecule type" value="Genomic_DNA"/>
</dbReference>
<feature type="transmembrane region" description="Helical" evidence="6">
    <location>
        <begin position="61"/>
        <end position="81"/>
    </location>
</feature>
<feature type="transmembrane region" description="Helical" evidence="6">
    <location>
        <begin position="272"/>
        <end position="288"/>
    </location>
</feature>
<evidence type="ECO:0000256" key="6">
    <source>
        <dbReference type="SAM" id="Phobius"/>
    </source>
</evidence>
<comment type="caution">
    <text evidence="7">The sequence shown here is derived from an EMBL/GenBank/DDBJ whole genome shotgun (WGS) entry which is preliminary data.</text>
</comment>
<keyword evidence="5 6" id="KW-0472">Membrane</keyword>
<name>A0ABS9NND7_9NEIS</name>
<dbReference type="PANTHER" id="PTHR33529">
    <property type="entry name" value="SLR0882 PROTEIN-RELATED"/>
    <property type="match status" value="1"/>
</dbReference>
<evidence type="ECO:0000256" key="1">
    <source>
        <dbReference type="ARBA" id="ARBA00004651"/>
    </source>
</evidence>
<gene>
    <name evidence="7" type="primary">lptG</name>
    <name evidence="7" type="ORF">MB824_03800</name>
</gene>
<keyword evidence="8" id="KW-1185">Reference proteome</keyword>
<feature type="transmembrane region" description="Helical" evidence="6">
    <location>
        <begin position="300"/>
        <end position="320"/>
    </location>
</feature>
<accession>A0ABS9NND7</accession>
<dbReference type="NCBIfam" id="TIGR04408">
    <property type="entry name" value="LptG_lptG"/>
    <property type="match status" value="1"/>
</dbReference>
<dbReference type="Pfam" id="PF03739">
    <property type="entry name" value="LptF_LptG"/>
    <property type="match status" value="1"/>
</dbReference>
<evidence type="ECO:0000313" key="7">
    <source>
        <dbReference type="EMBL" id="MCG6503621.1"/>
    </source>
</evidence>
<evidence type="ECO:0000256" key="5">
    <source>
        <dbReference type="ARBA" id="ARBA00023136"/>
    </source>
</evidence>
<dbReference type="RefSeq" id="WP_238746120.1">
    <property type="nucleotide sequence ID" value="NZ_JAKOOW010000014.1"/>
</dbReference>
<reference evidence="7 8" key="1">
    <citation type="submission" date="2022-02" db="EMBL/GenBank/DDBJ databases">
        <title>Genome sequence data of Kingella unionensis sp. nov. strain CICC 24913 (CCUG 75125).</title>
        <authorList>
            <person name="Xiao M."/>
        </authorList>
    </citation>
    <scope>NUCLEOTIDE SEQUENCE [LARGE SCALE GENOMIC DNA]</scope>
    <source>
        <strain evidence="7 8">CICC 24913</strain>
    </source>
</reference>
<organism evidence="7 8">
    <name type="scientific">Kingella pumchi</name>
    <dbReference type="NCBI Taxonomy" id="2779506"/>
    <lineage>
        <taxon>Bacteria</taxon>
        <taxon>Pseudomonadati</taxon>
        <taxon>Pseudomonadota</taxon>
        <taxon>Betaproteobacteria</taxon>
        <taxon>Neisseriales</taxon>
        <taxon>Neisseriaceae</taxon>
        <taxon>Kingella</taxon>
    </lineage>
</organism>
<evidence type="ECO:0000256" key="2">
    <source>
        <dbReference type="ARBA" id="ARBA00022475"/>
    </source>
</evidence>
<proteinExistence type="predicted"/>
<dbReference type="InterPro" id="IPR005495">
    <property type="entry name" value="LptG/LptF_permease"/>
</dbReference>
<dbReference type="Proteomes" id="UP001298424">
    <property type="component" value="Unassembled WGS sequence"/>
</dbReference>
<evidence type="ECO:0000256" key="4">
    <source>
        <dbReference type="ARBA" id="ARBA00022989"/>
    </source>
</evidence>
<dbReference type="PANTHER" id="PTHR33529:SF2">
    <property type="entry name" value="LIPOPOLYSACCHARIDE EXPORT SYSTEM PERMEASE PROTEIN LPTG"/>
    <property type="match status" value="1"/>
</dbReference>
<sequence>MKLLTRYLIRRLSVSTLLALFALLALYSFLDLINEVGSIGTNNYTGATAFFYVLMKTPAHAYQLMPLAVLIGGLFAFSQLAGSSEMAVIKTSGMSSGQIIRIALGFSLIFATATACLGEWLAPELSRRADTMKSTAKTGRVSSAANGLWIKQSDSMVYIAEMLPDHSLQGIKIWRYGSDFKLTEAVAAQSAVVHTDYWLLQDAQSSRLDDNAVHTSREAQRRWPNNIGGKLLDILLVKPEQMPLSALTGYIRYLEDNGQQTQEYRVAWWNKLVYPIATIVMALVALAFTPQSGRHTNMGLRLFAGICLGLLFFFAGQFFGFTTRLYGVPAFVSATLPTLAFALWAVYLIRKQERR</sequence>
<dbReference type="InterPro" id="IPR030923">
    <property type="entry name" value="LptG"/>
</dbReference>
<protein>
    <submittedName>
        <fullName evidence="7">LPS export ABC transporter permease LptG</fullName>
    </submittedName>
</protein>
<feature type="transmembrane region" description="Helical" evidence="6">
    <location>
        <begin position="102"/>
        <end position="122"/>
    </location>
</feature>
<keyword evidence="4 6" id="KW-1133">Transmembrane helix</keyword>
<feature type="transmembrane region" description="Helical" evidence="6">
    <location>
        <begin position="326"/>
        <end position="349"/>
    </location>
</feature>
<comment type="subcellular location">
    <subcellularLocation>
        <location evidence="1">Cell membrane</location>
        <topology evidence="1">Multi-pass membrane protein</topology>
    </subcellularLocation>
</comment>
<feature type="transmembrane region" description="Helical" evidence="6">
    <location>
        <begin position="12"/>
        <end position="30"/>
    </location>
</feature>
<evidence type="ECO:0000313" key="8">
    <source>
        <dbReference type="Proteomes" id="UP001298424"/>
    </source>
</evidence>